<dbReference type="PANTHER" id="PTHR30126:SF2">
    <property type="entry name" value="HTH-TYPE TRANSCRIPTIONAL REGULATOR YJIE"/>
    <property type="match status" value="1"/>
</dbReference>
<dbReference type="RefSeq" id="WP_179588979.1">
    <property type="nucleotide sequence ID" value="NZ_JACBYR010000002.1"/>
</dbReference>
<dbReference type="InterPro" id="IPR000847">
    <property type="entry name" value="LysR_HTH_N"/>
</dbReference>
<evidence type="ECO:0000313" key="6">
    <source>
        <dbReference type="EMBL" id="NYE84950.1"/>
    </source>
</evidence>
<evidence type="ECO:0000256" key="3">
    <source>
        <dbReference type="ARBA" id="ARBA00023125"/>
    </source>
</evidence>
<dbReference type="InterPro" id="IPR036388">
    <property type="entry name" value="WH-like_DNA-bd_sf"/>
</dbReference>
<evidence type="ECO:0000256" key="2">
    <source>
        <dbReference type="ARBA" id="ARBA00023015"/>
    </source>
</evidence>
<gene>
    <name evidence="6" type="ORF">FHW18_004257</name>
</gene>
<name>A0A7Y9IXK0_9BURK</name>
<reference evidence="6 7" key="1">
    <citation type="submission" date="2020-07" db="EMBL/GenBank/DDBJ databases">
        <title>Genomic Encyclopedia of Type Strains, Phase IV (KMG-V): Genome sequencing to study the core and pangenomes of soil and plant-associated prokaryotes.</title>
        <authorList>
            <person name="Whitman W."/>
        </authorList>
    </citation>
    <scope>NUCLEOTIDE SEQUENCE [LARGE SCALE GENOMIC DNA]</scope>
    <source>
        <strain evidence="6 7">SAS40</strain>
    </source>
</reference>
<evidence type="ECO:0000259" key="5">
    <source>
        <dbReference type="PROSITE" id="PS50931"/>
    </source>
</evidence>
<dbReference type="PANTHER" id="PTHR30126">
    <property type="entry name" value="HTH-TYPE TRANSCRIPTIONAL REGULATOR"/>
    <property type="match status" value="1"/>
</dbReference>
<dbReference type="GO" id="GO:0000976">
    <property type="term" value="F:transcription cis-regulatory region binding"/>
    <property type="evidence" value="ECO:0007669"/>
    <property type="project" value="TreeGrafter"/>
</dbReference>
<dbReference type="Gene3D" id="1.10.10.10">
    <property type="entry name" value="Winged helix-like DNA-binding domain superfamily/Winged helix DNA-binding domain"/>
    <property type="match status" value="1"/>
</dbReference>
<dbReference type="InterPro" id="IPR036390">
    <property type="entry name" value="WH_DNA-bd_sf"/>
</dbReference>
<comment type="similarity">
    <text evidence="1">Belongs to the LysR transcriptional regulatory family.</text>
</comment>
<feature type="domain" description="HTH lysR-type" evidence="5">
    <location>
        <begin position="8"/>
        <end position="65"/>
    </location>
</feature>
<comment type="caution">
    <text evidence="6">The sequence shown here is derived from an EMBL/GenBank/DDBJ whole genome shotgun (WGS) entry which is preliminary data.</text>
</comment>
<evidence type="ECO:0000256" key="4">
    <source>
        <dbReference type="ARBA" id="ARBA00023163"/>
    </source>
</evidence>
<dbReference type="SUPFAM" id="SSF53850">
    <property type="entry name" value="Periplasmic binding protein-like II"/>
    <property type="match status" value="1"/>
</dbReference>
<organism evidence="6 7">
    <name type="scientific">Pigmentiphaga litoralis</name>
    <dbReference type="NCBI Taxonomy" id="516702"/>
    <lineage>
        <taxon>Bacteria</taxon>
        <taxon>Pseudomonadati</taxon>
        <taxon>Pseudomonadota</taxon>
        <taxon>Betaproteobacteria</taxon>
        <taxon>Burkholderiales</taxon>
        <taxon>Alcaligenaceae</taxon>
        <taxon>Pigmentiphaga</taxon>
    </lineage>
</organism>
<keyword evidence="3 6" id="KW-0238">DNA-binding</keyword>
<dbReference type="PRINTS" id="PR00039">
    <property type="entry name" value="HTHLYSR"/>
</dbReference>
<dbReference type="InterPro" id="IPR005119">
    <property type="entry name" value="LysR_subst-bd"/>
</dbReference>
<dbReference type="Proteomes" id="UP000542125">
    <property type="component" value="Unassembled WGS sequence"/>
</dbReference>
<dbReference type="EMBL" id="JACBYR010000002">
    <property type="protein sequence ID" value="NYE84950.1"/>
    <property type="molecule type" value="Genomic_DNA"/>
</dbReference>
<keyword evidence="4" id="KW-0804">Transcription</keyword>
<dbReference type="GO" id="GO:0003700">
    <property type="term" value="F:DNA-binding transcription factor activity"/>
    <property type="evidence" value="ECO:0007669"/>
    <property type="project" value="InterPro"/>
</dbReference>
<accession>A0A7Y9IXK0</accession>
<keyword evidence="7" id="KW-1185">Reference proteome</keyword>
<dbReference type="SUPFAM" id="SSF46785">
    <property type="entry name" value="Winged helix' DNA-binding domain"/>
    <property type="match status" value="1"/>
</dbReference>
<sequence length="308" mass="33382">MGPGNRPLDIEWLEDFVTLAETGSFSRAAEARTIAQPAFSRHIRALEEWVGADLVDRGAHPATLTAAGKRFLPLTEDVLARLIAARIKARMAHDQSVASLRFAATHALSLGYFPQWLGRIEAQGALGPIEMMSDSTLGCEELMLQRRAQFLMCYAHDAVPNRLDEAGVAWVKLEDDLLAPVSAVDAHGAPRFRLDQGTSLPLLAYSDASGVGRIMRGRLRAVSAKDAPFHTVFTGHHALVLKSLALEGRGLAWLPTRLIAEELASGRLAVTGGEPWQLPLEIRLYRQPVVMSDAAEALWATVGAVAKA</sequence>
<dbReference type="AlphaFoldDB" id="A0A7Y9IXK0"/>
<dbReference type="Pfam" id="PF00126">
    <property type="entry name" value="HTH_1"/>
    <property type="match status" value="1"/>
</dbReference>
<proteinExistence type="inferred from homology"/>
<dbReference type="Pfam" id="PF03466">
    <property type="entry name" value="LysR_substrate"/>
    <property type="match status" value="1"/>
</dbReference>
<evidence type="ECO:0000256" key="1">
    <source>
        <dbReference type="ARBA" id="ARBA00009437"/>
    </source>
</evidence>
<dbReference type="PROSITE" id="PS50931">
    <property type="entry name" value="HTH_LYSR"/>
    <property type="match status" value="1"/>
</dbReference>
<protein>
    <submittedName>
        <fullName evidence="6">DNA-binding transcriptional LysR family regulator</fullName>
    </submittedName>
</protein>
<dbReference type="Gene3D" id="3.40.190.10">
    <property type="entry name" value="Periplasmic binding protein-like II"/>
    <property type="match status" value="1"/>
</dbReference>
<evidence type="ECO:0000313" key="7">
    <source>
        <dbReference type="Proteomes" id="UP000542125"/>
    </source>
</evidence>
<keyword evidence="2" id="KW-0805">Transcription regulation</keyword>